<dbReference type="OrthoDB" id="2334771at2759"/>
<evidence type="ECO:0000256" key="1">
    <source>
        <dbReference type="PROSITE-ProRule" id="PRU00325"/>
    </source>
</evidence>
<evidence type="ECO:0000313" key="4">
    <source>
        <dbReference type="Proteomes" id="UP000615446"/>
    </source>
</evidence>
<keyword evidence="1" id="KW-0863">Zinc-finger</keyword>
<dbReference type="EMBL" id="BLAL01000077">
    <property type="protein sequence ID" value="GES84085.1"/>
    <property type="molecule type" value="Genomic_DNA"/>
</dbReference>
<gene>
    <name evidence="3" type="ORF">RCL2_001122300</name>
</gene>
<dbReference type="PANTHER" id="PTHR35385">
    <property type="entry name" value="PROTEIN B, PUTATIVE-RELATED-RELATED"/>
    <property type="match status" value="1"/>
</dbReference>
<dbReference type="GO" id="GO:0008270">
    <property type="term" value="F:zinc ion binding"/>
    <property type="evidence" value="ECO:0007669"/>
    <property type="project" value="UniProtKB-KW"/>
</dbReference>
<comment type="caution">
    <text evidence="3">The sequence shown here is derived from an EMBL/GenBank/DDBJ whole genome shotgun (WGS) entry which is preliminary data.</text>
</comment>
<dbReference type="PANTHER" id="PTHR35385:SF2">
    <property type="entry name" value="PROTEIN B, PUTATIVE-RELATED"/>
    <property type="match status" value="1"/>
</dbReference>
<feature type="domain" description="SWIM-type" evidence="2">
    <location>
        <begin position="218"/>
        <end position="249"/>
    </location>
</feature>
<dbReference type="Proteomes" id="UP000615446">
    <property type="component" value="Unassembled WGS sequence"/>
</dbReference>
<dbReference type="Pfam" id="PF04434">
    <property type="entry name" value="SWIM"/>
    <property type="match status" value="1"/>
</dbReference>
<reference evidence="3" key="1">
    <citation type="submission" date="2019-10" db="EMBL/GenBank/DDBJ databases">
        <title>Conservation and host-specific expression of non-tandemly repeated heterogenous ribosome RNA gene in arbuscular mycorrhizal fungi.</title>
        <authorList>
            <person name="Maeda T."/>
            <person name="Kobayashi Y."/>
            <person name="Nakagawa T."/>
            <person name="Ezawa T."/>
            <person name="Yamaguchi K."/>
            <person name="Bino T."/>
            <person name="Nishimoto Y."/>
            <person name="Shigenobu S."/>
            <person name="Kawaguchi M."/>
        </authorList>
    </citation>
    <scope>NUCLEOTIDE SEQUENCE</scope>
    <source>
        <strain evidence="3">HR1</strain>
    </source>
</reference>
<dbReference type="PROSITE" id="PS50966">
    <property type="entry name" value="ZF_SWIM"/>
    <property type="match status" value="1"/>
</dbReference>
<dbReference type="InterPro" id="IPR007527">
    <property type="entry name" value="Znf_SWIM"/>
</dbReference>
<evidence type="ECO:0000313" key="3">
    <source>
        <dbReference type="EMBL" id="GES84085.1"/>
    </source>
</evidence>
<keyword evidence="1" id="KW-0479">Metal-binding</keyword>
<name>A0A8H3LCW9_9GLOM</name>
<sequence>MFIRLGSIVKDYNNSGQGKAALQEYDACNGKAFILCIVTSLMCRVHEKISQAGELCYMDASASFEQLNTSITLLYTSCTVGALPLGMFITSDELETTLKKAIGLLKTILPEYAFFRRSPLVGLVIFLTDDSSAERKALELCWPKGVRLLCTFHVLQAFWRWLHDPKHKIKKEDQAFIMEKMKKILYVSSRASSILGPFFSSVRNEFSVQSTRKDDLFYIVNSEIGTCTCPVGVSGAPCKHQGAVAMKYHIAILNFIPSLTPQDRMVYAYVTLGYVSKDNSFYALLRAEVKADYQSDNPQLRTALDKFADRYHSAKSKSIPRLTSFLYDINCDLDPAAHVKSGSMICVQVESVKR</sequence>
<accession>A0A8H3LCW9</accession>
<proteinExistence type="predicted"/>
<organism evidence="3 4">
    <name type="scientific">Rhizophagus clarus</name>
    <dbReference type="NCBI Taxonomy" id="94130"/>
    <lineage>
        <taxon>Eukaryota</taxon>
        <taxon>Fungi</taxon>
        <taxon>Fungi incertae sedis</taxon>
        <taxon>Mucoromycota</taxon>
        <taxon>Glomeromycotina</taxon>
        <taxon>Glomeromycetes</taxon>
        <taxon>Glomerales</taxon>
        <taxon>Glomeraceae</taxon>
        <taxon>Rhizophagus</taxon>
    </lineage>
</organism>
<evidence type="ECO:0000259" key="2">
    <source>
        <dbReference type="PROSITE" id="PS50966"/>
    </source>
</evidence>
<keyword evidence="1" id="KW-0862">Zinc</keyword>
<protein>
    <recommendedName>
        <fullName evidence="2">SWIM-type domain-containing protein</fullName>
    </recommendedName>
</protein>
<dbReference type="AlphaFoldDB" id="A0A8H3LCW9"/>